<proteinExistence type="predicted"/>
<feature type="compositionally biased region" description="Basic and acidic residues" evidence="1">
    <location>
        <begin position="585"/>
        <end position="602"/>
    </location>
</feature>
<feature type="region of interest" description="Disordered" evidence="1">
    <location>
        <begin position="1"/>
        <end position="32"/>
    </location>
</feature>
<feature type="compositionally biased region" description="Polar residues" evidence="1">
    <location>
        <begin position="603"/>
        <end position="626"/>
    </location>
</feature>
<dbReference type="Pfam" id="PF18289">
    <property type="entry name" value="HU-CCDC81_euk_2"/>
    <property type="match status" value="1"/>
</dbReference>
<dbReference type="PANTHER" id="PTHR14362:SF2">
    <property type="entry name" value="COILED-COIL DOMAIN-CONTAINING PROTEIN 81"/>
    <property type="match status" value="1"/>
</dbReference>
<feature type="compositionally biased region" description="Acidic residues" evidence="1">
    <location>
        <begin position="105"/>
        <end position="123"/>
    </location>
</feature>
<evidence type="ECO:0000313" key="5">
    <source>
        <dbReference type="Proteomes" id="UP001642540"/>
    </source>
</evidence>
<evidence type="ECO:0000256" key="1">
    <source>
        <dbReference type="SAM" id="MobiDB-lite"/>
    </source>
</evidence>
<feature type="region of interest" description="Disordered" evidence="1">
    <location>
        <begin position="573"/>
        <end position="626"/>
    </location>
</feature>
<feature type="compositionally biased region" description="Basic and acidic residues" evidence="1">
    <location>
        <begin position="23"/>
        <end position="32"/>
    </location>
</feature>
<comment type="caution">
    <text evidence="4">The sequence shown here is derived from an EMBL/GenBank/DDBJ whole genome shotgun (WGS) entry which is preliminary data.</text>
</comment>
<feature type="region of interest" description="Disordered" evidence="1">
    <location>
        <begin position="48"/>
        <end position="76"/>
    </location>
</feature>
<feature type="compositionally biased region" description="Acidic residues" evidence="1">
    <location>
        <begin position="64"/>
        <end position="75"/>
    </location>
</feature>
<sequence length="689" mass="78002">MASEHTVELSTAGSLGFPSSSEPKQKGGDKKHIAFTSISKETVPVLQLKKPASTSTKRRVKLADDEDGSEEDAELELIQVKPHLSKAKINRRKTPFPDMRFRSLDDDDDDDDAELGPEDEETFGEGVLANYGEEDESEEDDETDASYLTGNDVKKDGPPHPHKVMLHRGSAAAINMVDGLVHDEHLHGLEGAPPTPPLLTLENINELLGMDEMLDDDQRSFVEAVKQHAHTLLERECTVREVILVWENCSKYIILKMLEGFAVKVPGLGTFTLSILPNDLAAEKMFLRKLRKFPVFKMCQHLKEMYDLEEENALYQCNAPIVALNLSVIASDTKLPRGIVDGIITEVLQSLARGVITNKNLEFPFPYIGKLYIHNRRVSMVFYQQFCEGLSFDFDATPSALQYVLPGNMSPLMYHRPQPEFQSVFHYRDLRLVEEKIAAKPRPYAKGNFIRDSSGNPCNFLQKLHSHSNLLFHCSCCTDKKNDDFPPCEYSQDYERINKSCCTQHGKFSFQQPDGSTFSPQPLYNTLKTGNPILDRLTDDKCLLQQAIGCWLKRDYVQTLGMENVGKHYDRDYFRHQRHRSKHQRSTERRSNGEHGDDHDLDSNVQRRSSVASTSHEGSPVPSETSVNSFEFLANNEFMGEYGDYIVYGNNHGQLYHQLESEEEELEFQKAESIEGEIPSGDGIVEGEE</sequence>
<evidence type="ECO:0000259" key="2">
    <source>
        <dbReference type="Pfam" id="PF14908"/>
    </source>
</evidence>
<dbReference type="InterPro" id="IPR026295">
    <property type="entry name" value="CCD81"/>
</dbReference>
<name>A0ABP1RZ33_9HEXA</name>
<dbReference type="Proteomes" id="UP001642540">
    <property type="component" value="Unassembled WGS sequence"/>
</dbReference>
<keyword evidence="5" id="KW-1185">Reference proteome</keyword>
<feature type="domain" description="CCDC81 HU" evidence="3">
    <location>
        <begin position="320"/>
        <end position="389"/>
    </location>
</feature>
<accession>A0ABP1RZ33</accession>
<feature type="compositionally biased region" description="Acidic residues" evidence="1">
    <location>
        <begin position="132"/>
        <end position="144"/>
    </location>
</feature>
<feature type="compositionally biased region" description="Polar residues" evidence="1">
    <location>
        <begin position="8"/>
        <end position="22"/>
    </location>
</feature>
<evidence type="ECO:0000313" key="4">
    <source>
        <dbReference type="EMBL" id="CAL8139613.1"/>
    </source>
</evidence>
<dbReference type="EMBL" id="CAXLJM020000129">
    <property type="protein sequence ID" value="CAL8139613.1"/>
    <property type="molecule type" value="Genomic_DNA"/>
</dbReference>
<evidence type="ECO:0000259" key="3">
    <source>
        <dbReference type="Pfam" id="PF18289"/>
    </source>
</evidence>
<gene>
    <name evidence="4" type="ORF">ODALV1_LOCUS27911</name>
</gene>
<reference evidence="4 5" key="1">
    <citation type="submission" date="2024-08" db="EMBL/GenBank/DDBJ databases">
        <authorList>
            <person name="Cucini C."/>
            <person name="Frati F."/>
        </authorList>
    </citation>
    <scope>NUCLEOTIDE SEQUENCE [LARGE SCALE GENOMIC DNA]</scope>
</reference>
<dbReference type="InterPro" id="IPR040673">
    <property type="entry name" value="CCDC81_HU_dom_2"/>
</dbReference>
<feature type="region of interest" description="Disordered" evidence="1">
    <location>
        <begin position="97"/>
        <end position="158"/>
    </location>
</feature>
<dbReference type="InterPro" id="IPR028034">
    <property type="entry name" value="HU-CCDC81"/>
</dbReference>
<protein>
    <submittedName>
        <fullName evidence="4">Uncharacterized protein</fullName>
    </submittedName>
</protein>
<dbReference type="PANTHER" id="PTHR14362">
    <property type="entry name" value="COILED-COIL DOMAIN-CONTAINING PROTEIN 81"/>
    <property type="match status" value="1"/>
</dbReference>
<dbReference type="Pfam" id="PF14908">
    <property type="entry name" value="HU-CCDC81_euk_1"/>
    <property type="match status" value="1"/>
</dbReference>
<feature type="domain" description="CCDC81 HU" evidence="2">
    <location>
        <begin position="236"/>
        <end position="308"/>
    </location>
</feature>
<organism evidence="4 5">
    <name type="scientific">Orchesella dallaii</name>
    <dbReference type="NCBI Taxonomy" id="48710"/>
    <lineage>
        <taxon>Eukaryota</taxon>
        <taxon>Metazoa</taxon>
        <taxon>Ecdysozoa</taxon>
        <taxon>Arthropoda</taxon>
        <taxon>Hexapoda</taxon>
        <taxon>Collembola</taxon>
        <taxon>Entomobryomorpha</taxon>
        <taxon>Entomobryoidea</taxon>
        <taxon>Orchesellidae</taxon>
        <taxon>Orchesellinae</taxon>
        <taxon>Orchesella</taxon>
    </lineage>
</organism>